<reference evidence="2" key="1">
    <citation type="submission" date="2021-04" db="EMBL/GenBank/DDBJ databases">
        <authorList>
            <person name="Postec A."/>
        </authorList>
    </citation>
    <scope>NUCLEOTIDE SEQUENCE</scope>
    <source>
        <strain evidence="2">F1F22</strain>
    </source>
</reference>
<dbReference type="Pfam" id="PF00563">
    <property type="entry name" value="EAL"/>
    <property type="match status" value="1"/>
</dbReference>
<proteinExistence type="predicted"/>
<gene>
    <name evidence="2" type="ORF">KDW03_04950</name>
</gene>
<dbReference type="PROSITE" id="PS50883">
    <property type="entry name" value="EAL"/>
    <property type="match status" value="1"/>
</dbReference>
<dbReference type="InterPro" id="IPR001633">
    <property type="entry name" value="EAL_dom"/>
</dbReference>
<keyword evidence="3" id="KW-1185">Reference proteome</keyword>
<dbReference type="Proteomes" id="UP001056539">
    <property type="component" value="Chromosome"/>
</dbReference>
<dbReference type="InterPro" id="IPR050706">
    <property type="entry name" value="Cyclic-di-GMP_PDE-like"/>
</dbReference>
<sequence>MTLGKLRDAIQNSYLVNFYQPIINNHTGNFEKYEALVRIQLPSGEMIPPLSFLTLAKQAKIYSFISRSVVQHALDHFRNLPYQVSINFTPEDLLDKKLKHFLLNSLSNFEHPERIVLEITESESIQNYEEIKENLKPFLALGCQLAIDDFGSGYSNFAHIFALRPHFIKIDGSLIKNLDKDETAYAVVKAICQFARELGAKTVAEYVHNEIIWYKVKELKIDYSQGFFFSPPVPYDKIFGKE</sequence>
<feature type="domain" description="EAL" evidence="1">
    <location>
        <begin position="1"/>
        <end position="242"/>
    </location>
</feature>
<dbReference type="GO" id="GO:0071111">
    <property type="term" value="F:cyclic-guanylate-specific phosphodiesterase activity"/>
    <property type="evidence" value="ECO:0007669"/>
    <property type="project" value="InterPro"/>
</dbReference>
<dbReference type="SMART" id="SM00052">
    <property type="entry name" value="EAL"/>
    <property type="match status" value="1"/>
</dbReference>
<dbReference type="RefSeq" id="WP_333907708.1">
    <property type="nucleotide sequence ID" value="NZ_CP073355.1"/>
</dbReference>
<name>A0AAX3BGR7_9SPIR</name>
<organism evidence="2 3">
    <name type="scientific">Thermospira aquatica</name>
    <dbReference type="NCBI Taxonomy" id="2828656"/>
    <lineage>
        <taxon>Bacteria</taxon>
        <taxon>Pseudomonadati</taxon>
        <taxon>Spirochaetota</taxon>
        <taxon>Spirochaetia</taxon>
        <taxon>Brevinematales</taxon>
        <taxon>Thermospiraceae</taxon>
        <taxon>Thermospira</taxon>
    </lineage>
</organism>
<dbReference type="KEGG" id="taqu:KDW03_04950"/>
<dbReference type="SUPFAM" id="SSF141868">
    <property type="entry name" value="EAL domain-like"/>
    <property type="match status" value="1"/>
</dbReference>
<evidence type="ECO:0000313" key="3">
    <source>
        <dbReference type="Proteomes" id="UP001056539"/>
    </source>
</evidence>
<dbReference type="PANTHER" id="PTHR33121">
    <property type="entry name" value="CYCLIC DI-GMP PHOSPHODIESTERASE PDEF"/>
    <property type="match status" value="1"/>
</dbReference>
<dbReference type="CDD" id="cd01948">
    <property type="entry name" value="EAL"/>
    <property type="match status" value="1"/>
</dbReference>
<dbReference type="EMBL" id="CP073355">
    <property type="protein sequence ID" value="URA11369.1"/>
    <property type="molecule type" value="Genomic_DNA"/>
</dbReference>
<dbReference type="AlphaFoldDB" id="A0AAX3BGR7"/>
<accession>A0AAX3BGR7</accession>
<dbReference type="PANTHER" id="PTHR33121:SF71">
    <property type="entry name" value="OXYGEN SENSOR PROTEIN DOSP"/>
    <property type="match status" value="1"/>
</dbReference>
<evidence type="ECO:0000259" key="1">
    <source>
        <dbReference type="PROSITE" id="PS50883"/>
    </source>
</evidence>
<dbReference type="Gene3D" id="3.20.20.450">
    <property type="entry name" value="EAL domain"/>
    <property type="match status" value="1"/>
</dbReference>
<protein>
    <submittedName>
        <fullName evidence="2">EAL domain-containing protein</fullName>
    </submittedName>
</protein>
<reference evidence="2" key="2">
    <citation type="submission" date="2022-06" db="EMBL/GenBank/DDBJ databases">
        <title>Thermospira aquatica gen. nov., sp. nov.</title>
        <authorList>
            <person name="Ben Ali Gam Z."/>
            <person name="Labat M."/>
        </authorList>
    </citation>
    <scope>NUCLEOTIDE SEQUENCE</scope>
    <source>
        <strain evidence="2">F1F22</strain>
    </source>
</reference>
<evidence type="ECO:0000313" key="2">
    <source>
        <dbReference type="EMBL" id="URA11369.1"/>
    </source>
</evidence>
<dbReference type="InterPro" id="IPR035919">
    <property type="entry name" value="EAL_sf"/>
</dbReference>